<keyword evidence="2" id="KW-1185">Reference proteome</keyword>
<gene>
    <name evidence="1" type="ORF">ALC60_05999</name>
</gene>
<evidence type="ECO:0000313" key="1">
    <source>
        <dbReference type="EMBL" id="KYQ55147.1"/>
    </source>
</evidence>
<protein>
    <submittedName>
        <fullName evidence="1">Uncharacterized protein</fullName>
    </submittedName>
</protein>
<sequence>MNVLNADTAFFYRCHETTSFSQVEIDHSTTEGSNAPCILRTTKTVKNGVRFGGRLMPPLLRASQIGKGVKLTATYLWRGRDAIRHEDSGIGRPLIFLCHRHGFSIIQEFTTQCHETLEKSIPLAAQSQCRCNSFAWELHPTETAALRNRMHNLAVMFLIVKHRIKRDSSIYEDGVHEEKSAGHTRNLHFLTSPLDGELNRACGRDSKEISFLHETRHSSPSLPSTTFRSPYLPSESHASSKCLSSVRHYYWPSKFRPRGDQAQEHVSTTDPRIKGSRFKGRSLKCDCWSSVTVSSANNQGKSSCSRSLLISHSL</sequence>
<proteinExistence type="predicted"/>
<evidence type="ECO:0000313" key="2">
    <source>
        <dbReference type="Proteomes" id="UP000075809"/>
    </source>
</evidence>
<organism evidence="1 2">
    <name type="scientific">Mycetomoellerius zeteki</name>
    <dbReference type="NCBI Taxonomy" id="64791"/>
    <lineage>
        <taxon>Eukaryota</taxon>
        <taxon>Metazoa</taxon>
        <taxon>Ecdysozoa</taxon>
        <taxon>Arthropoda</taxon>
        <taxon>Hexapoda</taxon>
        <taxon>Insecta</taxon>
        <taxon>Pterygota</taxon>
        <taxon>Neoptera</taxon>
        <taxon>Endopterygota</taxon>
        <taxon>Hymenoptera</taxon>
        <taxon>Apocrita</taxon>
        <taxon>Aculeata</taxon>
        <taxon>Formicoidea</taxon>
        <taxon>Formicidae</taxon>
        <taxon>Myrmicinae</taxon>
        <taxon>Mycetomoellerius</taxon>
    </lineage>
</organism>
<accession>A0A151X406</accession>
<dbReference type="EMBL" id="KQ982554">
    <property type="protein sequence ID" value="KYQ55147.1"/>
    <property type="molecule type" value="Genomic_DNA"/>
</dbReference>
<name>A0A151X406_9HYME</name>
<dbReference type="AlphaFoldDB" id="A0A151X406"/>
<dbReference type="Proteomes" id="UP000075809">
    <property type="component" value="Unassembled WGS sequence"/>
</dbReference>
<reference evidence="1 2" key="1">
    <citation type="submission" date="2015-09" db="EMBL/GenBank/DDBJ databases">
        <title>Trachymyrmex zeteki WGS genome.</title>
        <authorList>
            <person name="Nygaard S."/>
            <person name="Hu H."/>
            <person name="Boomsma J."/>
            <person name="Zhang G."/>
        </authorList>
    </citation>
    <scope>NUCLEOTIDE SEQUENCE [LARGE SCALE GENOMIC DNA]</scope>
    <source>
        <strain evidence="1">Tzet28-1</strain>
        <tissue evidence="1">Whole body</tissue>
    </source>
</reference>